<keyword evidence="2" id="KW-0378">Hydrolase</keyword>
<dbReference type="Proteomes" id="UP000199544">
    <property type="component" value="Unassembled WGS sequence"/>
</dbReference>
<evidence type="ECO:0000259" key="1">
    <source>
        <dbReference type="PROSITE" id="PS50164"/>
    </source>
</evidence>
<dbReference type="AlphaFoldDB" id="A0A1G9XRL0"/>
<organism evidence="2 3">
    <name type="scientific">Fictibacillus solisalsi</name>
    <dbReference type="NCBI Taxonomy" id="459525"/>
    <lineage>
        <taxon>Bacteria</taxon>
        <taxon>Bacillati</taxon>
        <taxon>Bacillota</taxon>
        <taxon>Bacilli</taxon>
        <taxon>Bacillales</taxon>
        <taxon>Fictibacillaceae</taxon>
        <taxon>Fictibacillus</taxon>
    </lineage>
</organism>
<protein>
    <submittedName>
        <fullName evidence="2">Group I intron endonuclease</fullName>
    </submittedName>
</protein>
<dbReference type="Pfam" id="PF01541">
    <property type="entry name" value="GIY-YIG"/>
    <property type="match status" value="1"/>
</dbReference>
<accession>A0A1G9XRL0</accession>
<name>A0A1G9XRL0_9BACL</name>
<proteinExistence type="predicted"/>
<evidence type="ECO:0000313" key="2">
    <source>
        <dbReference type="EMBL" id="SDM98883.1"/>
    </source>
</evidence>
<feature type="domain" description="GIY-YIG" evidence="1">
    <location>
        <begin position="16"/>
        <end position="110"/>
    </location>
</feature>
<dbReference type="PROSITE" id="PS50164">
    <property type="entry name" value="GIY_YIG"/>
    <property type="match status" value="1"/>
</dbReference>
<dbReference type="SMART" id="SM00465">
    <property type="entry name" value="GIYc"/>
    <property type="match status" value="1"/>
</dbReference>
<dbReference type="STRING" id="459525.SAMN04488137_2938"/>
<dbReference type="EMBL" id="FNHW01000001">
    <property type="protein sequence ID" value="SDM98883.1"/>
    <property type="molecule type" value="Genomic_DNA"/>
</dbReference>
<sequence>MNRKKELKQQYLETKIEAGVYVIKNTVNQKVFVGSTRNLKTLNGRKFELEQGSSTNRELQADWNLYGKDAFQFEVLETLEKKETGYFNEKRELEILENKWLQELKPFGNRGYNKEKPR</sequence>
<dbReference type="InterPro" id="IPR000305">
    <property type="entry name" value="GIY-YIG_endonuc"/>
</dbReference>
<dbReference type="Gene3D" id="3.40.1440.10">
    <property type="entry name" value="GIY-YIG endonuclease"/>
    <property type="match status" value="1"/>
</dbReference>
<dbReference type="OrthoDB" id="9134286at2"/>
<keyword evidence="3" id="KW-1185">Reference proteome</keyword>
<gene>
    <name evidence="2" type="ORF">SAMN04488137_2938</name>
</gene>
<dbReference type="GO" id="GO:0004519">
    <property type="term" value="F:endonuclease activity"/>
    <property type="evidence" value="ECO:0007669"/>
    <property type="project" value="UniProtKB-KW"/>
</dbReference>
<keyword evidence="2" id="KW-0540">Nuclease</keyword>
<reference evidence="3" key="1">
    <citation type="submission" date="2016-10" db="EMBL/GenBank/DDBJ databases">
        <authorList>
            <person name="Varghese N."/>
            <person name="Submissions S."/>
        </authorList>
    </citation>
    <scope>NUCLEOTIDE SEQUENCE [LARGE SCALE GENOMIC DNA]</scope>
    <source>
        <strain evidence="3">CGMCC 1.6854</strain>
    </source>
</reference>
<dbReference type="InterPro" id="IPR035901">
    <property type="entry name" value="GIY-YIG_endonuc_sf"/>
</dbReference>
<evidence type="ECO:0000313" key="3">
    <source>
        <dbReference type="Proteomes" id="UP000199544"/>
    </source>
</evidence>
<dbReference type="RefSeq" id="WP_090235564.1">
    <property type="nucleotide sequence ID" value="NZ_FNHW01000001.1"/>
</dbReference>
<keyword evidence="2" id="KW-0255">Endonuclease</keyword>
<dbReference type="CDD" id="cd10451">
    <property type="entry name" value="GIY-YIG_LuxR_like"/>
    <property type="match status" value="1"/>
</dbReference>
<dbReference type="SUPFAM" id="SSF82771">
    <property type="entry name" value="GIY-YIG endonuclease"/>
    <property type="match status" value="1"/>
</dbReference>